<dbReference type="GO" id="GO:0006629">
    <property type="term" value="P:lipid metabolic process"/>
    <property type="evidence" value="ECO:0007669"/>
    <property type="project" value="InterPro"/>
</dbReference>
<feature type="compositionally biased region" description="Basic and acidic residues" evidence="1">
    <location>
        <begin position="311"/>
        <end position="321"/>
    </location>
</feature>
<organism evidence="4 5">
    <name type="scientific">Cytospora schulzeri</name>
    <dbReference type="NCBI Taxonomy" id="448051"/>
    <lineage>
        <taxon>Eukaryota</taxon>
        <taxon>Fungi</taxon>
        <taxon>Dikarya</taxon>
        <taxon>Ascomycota</taxon>
        <taxon>Pezizomycotina</taxon>
        <taxon>Sordariomycetes</taxon>
        <taxon>Sordariomycetidae</taxon>
        <taxon>Diaporthales</taxon>
        <taxon>Cytosporaceae</taxon>
        <taxon>Cytospora</taxon>
    </lineage>
</organism>
<accession>A0A423X6H1</accession>
<comment type="caution">
    <text evidence="4">The sequence shown here is derived from an EMBL/GenBank/DDBJ whole genome shotgun (WGS) entry which is preliminary data.</text>
</comment>
<reference evidence="4 5" key="1">
    <citation type="submission" date="2015-09" db="EMBL/GenBank/DDBJ databases">
        <title>Host preference determinants of Valsa canker pathogens revealed by comparative genomics.</title>
        <authorList>
            <person name="Yin Z."/>
            <person name="Huang L."/>
        </authorList>
    </citation>
    <scope>NUCLEOTIDE SEQUENCE [LARGE SCALE GENOMIC DNA]</scope>
    <source>
        <strain evidence="4 5">03-1</strain>
    </source>
</reference>
<evidence type="ECO:0000313" key="4">
    <source>
        <dbReference type="EMBL" id="ROW11539.1"/>
    </source>
</evidence>
<feature type="region of interest" description="Disordered" evidence="1">
    <location>
        <begin position="126"/>
        <end position="150"/>
    </location>
</feature>
<dbReference type="EMBL" id="LKEA01000002">
    <property type="protein sequence ID" value="ROW11539.1"/>
    <property type="molecule type" value="Genomic_DNA"/>
</dbReference>
<dbReference type="FunFam" id="3.40.50.1820:FF:000193">
    <property type="entry name" value="Ab-hydrolase associated lipase"/>
    <property type="match status" value="1"/>
</dbReference>
<dbReference type="Pfam" id="PF04083">
    <property type="entry name" value="Abhydro_lipase"/>
    <property type="match status" value="1"/>
</dbReference>
<feature type="transmembrane region" description="Helical" evidence="2">
    <location>
        <begin position="179"/>
        <end position="198"/>
    </location>
</feature>
<feature type="compositionally biased region" description="Low complexity" evidence="1">
    <location>
        <begin position="744"/>
        <end position="762"/>
    </location>
</feature>
<protein>
    <recommendedName>
        <fullName evidence="3">Partial AB-hydrolase lipase domain-containing protein</fullName>
    </recommendedName>
</protein>
<dbReference type="AlphaFoldDB" id="A0A423X6H1"/>
<keyword evidence="2" id="KW-1133">Transmembrane helix</keyword>
<evidence type="ECO:0000259" key="3">
    <source>
        <dbReference type="Pfam" id="PF04083"/>
    </source>
</evidence>
<dbReference type="STRING" id="356882.A0A423X6H1"/>
<evidence type="ECO:0000313" key="5">
    <source>
        <dbReference type="Proteomes" id="UP000283895"/>
    </source>
</evidence>
<feature type="compositionally biased region" description="Basic residues" evidence="1">
    <location>
        <begin position="607"/>
        <end position="620"/>
    </location>
</feature>
<feature type="domain" description="Partial AB-hydrolase lipase" evidence="3">
    <location>
        <begin position="275"/>
        <end position="362"/>
    </location>
</feature>
<dbReference type="Proteomes" id="UP000283895">
    <property type="component" value="Unassembled WGS sequence"/>
</dbReference>
<gene>
    <name evidence="4" type="ORF">VMCG_01106</name>
</gene>
<dbReference type="PANTHER" id="PTHR11005">
    <property type="entry name" value="LYSOSOMAL ACID LIPASE-RELATED"/>
    <property type="match status" value="1"/>
</dbReference>
<feature type="region of interest" description="Disordered" evidence="1">
    <location>
        <begin position="580"/>
        <end position="621"/>
    </location>
</feature>
<sequence>MTVNETDSSGSTPHHGAANIAQSAVDFAKQAEKLSYKPPSDEGTEEVASEAKFVTPLDPVIVTSDGNRLPGVPIQEAHKLNILKDELELNQSGNVVLKEQGEGEELLDHHGDHDSNKSHKVIEVPPIHNGNSLQKSAEGTLRRAAPPSHTNPLFPPLPLYGPASMLRNVQCATFRVSSFFLSISFLGVIVLGSLFTSIPSVARHAWMRLTFQNPDKDRPFYEEEMRRQAARKTMERNWKRRPSQERIPADKESLLDGDGYVPTEGGPDPITCDVGYYARRVGLDVEEIEVQTEDGFIIDLWHVYDPREYDPLDPKEREARGPELFTGETRQGREPKNPNAPRKYPVLLIHGLLQSAGAYCVNDEQSLAFWLCKSGFDVWLGNNRCGFKPKHVLLEYSDPRMWCWNIRQMGVFDLPALASRVLYETGSSKIGLIAHSQGTTESFVALAKEQRPELGEKLSVFCALAPAAYAGPLIGKMYFKFMRVITPAMFRMMFGIHAFIPIMMTMHGILDPRVYGWLGYKVFSFLFDWSDSRWDRGLRDRMFQFAPVYVSAESMRWWLGRECFAKHKCILSTKEEWSAEEREDADESHNPLVAVPPEVHSKNPRSPTHRPRHHHRKPKGSRAWYNLQSPPFALWVCGRDNLVDGDKILRRFERGREPEARLVHRTVIPEYEHLDVIWAMDAEQKVFKEVREVLWKTCPKNERERCRVPKGCEEVEIWHDDRRRGERVKEEDEQTLVAGDNGDADSSGETGTGSSSEDFSSA</sequence>
<dbReference type="Gene3D" id="3.40.50.1820">
    <property type="entry name" value="alpha/beta hydrolase"/>
    <property type="match status" value="1"/>
</dbReference>
<keyword evidence="5" id="KW-1185">Reference proteome</keyword>
<dbReference type="InterPro" id="IPR029058">
    <property type="entry name" value="AB_hydrolase_fold"/>
</dbReference>
<feature type="compositionally biased region" description="Polar residues" evidence="1">
    <location>
        <begin position="1"/>
        <end position="12"/>
    </location>
</feature>
<evidence type="ECO:0000256" key="1">
    <source>
        <dbReference type="SAM" id="MobiDB-lite"/>
    </source>
</evidence>
<feature type="region of interest" description="Disordered" evidence="1">
    <location>
        <begin position="723"/>
        <end position="762"/>
    </location>
</feature>
<name>A0A423X6H1_9PEZI</name>
<feature type="region of interest" description="Disordered" evidence="1">
    <location>
        <begin position="311"/>
        <end position="340"/>
    </location>
</feature>
<feature type="region of interest" description="Disordered" evidence="1">
    <location>
        <begin position="1"/>
        <end position="20"/>
    </location>
</feature>
<dbReference type="InterPro" id="IPR006693">
    <property type="entry name" value="AB_hydrolase_lipase"/>
</dbReference>
<dbReference type="OrthoDB" id="6130531at2759"/>
<keyword evidence="2" id="KW-0472">Membrane</keyword>
<evidence type="ECO:0000256" key="2">
    <source>
        <dbReference type="SAM" id="Phobius"/>
    </source>
</evidence>
<dbReference type="SUPFAM" id="SSF53474">
    <property type="entry name" value="alpha/beta-Hydrolases"/>
    <property type="match status" value="1"/>
</dbReference>
<keyword evidence="2" id="KW-0812">Transmembrane</keyword>
<proteinExistence type="predicted"/>